<feature type="compositionally biased region" description="Basic and acidic residues" evidence="1">
    <location>
        <begin position="223"/>
        <end position="235"/>
    </location>
</feature>
<feature type="compositionally biased region" description="Polar residues" evidence="1">
    <location>
        <begin position="69"/>
        <end position="95"/>
    </location>
</feature>
<feature type="compositionally biased region" description="Polar residues" evidence="1">
    <location>
        <begin position="1178"/>
        <end position="1194"/>
    </location>
</feature>
<evidence type="ECO:0000313" key="2">
    <source>
        <dbReference type="EMBL" id="CCX30416.1"/>
    </source>
</evidence>
<evidence type="ECO:0000313" key="3">
    <source>
        <dbReference type="Proteomes" id="UP000018144"/>
    </source>
</evidence>
<feature type="region of interest" description="Disordered" evidence="1">
    <location>
        <begin position="797"/>
        <end position="982"/>
    </location>
</feature>
<feature type="compositionally biased region" description="Basic and acidic residues" evidence="1">
    <location>
        <begin position="1104"/>
        <end position="1114"/>
    </location>
</feature>
<feature type="compositionally biased region" description="Basic and acidic residues" evidence="1">
    <location>
        <begin position="928"/>
        <end position="942"/>
    </location>
</feature>
<feature type="compositionally biased region" description="Low complexity" evidence="1">
    <location>
        <begin position="359"/>
        <end position="368"/>
    </location>
</feature>
<feature type="compositionally biased region" description="Basic and acidic residues" evidence="1">
    <location>
        <begin position="816"/>
        <end position="826"/>
    </location>
</feature>
<feature type="compositionally biased region" description="Basic and acidic residues" evidence="1">
    <location>
        <begin position="154"/>
        <end position="183"/>
    </location>
</feature>
<dbReference type="EMBL" id="HF935441">
    <property type="protein sequence ID" value="CCX30416.1"/>
    <property type="molecule type" value="Genomic_DNA"/>
</dbReference>
<organism evidence="2 3">
    <name type="scientific">Pyronema omphalodes (strain CBS 100304)</name>
    <name type="common">Pyronema confluens</name>
    <dbReference type="NCBI Taxonomy" id="1076935"/>
    <lineage>
        <taxon>Eukaryota</taxon>
        <taxon>Fungi</taxon>
        <taxon>Dikarya</taxon>
        <taxon>Ascomycota</taxon>
        <taxon>Pezizomycotina</taxon>
        <taxon>Pezizomycetes</taxon>
        <taxon>Pezizales</taxon>
        <taxon>Pyronemataceae</taxon>
        <taxon>Pyronema</taxon>
    </lineage>
</organism>
<feature type="compositionally biased region" description="Acidic residues" evidence="1">
    <location>
        <begin position="312"/>
        <end position="323"/>
    </location>
</feature>
<feature type="compositionally biased region" description="Low complexity" evidence="1">
    <location>
        <begin position="131"/>
        <end position="147"/>
    </location>
</feature>
<feature type="compositionally biased region" description="Basic and acidic residues" evidence="1">
    <location>
        <begin position="960"/>
        <end position="971"/>
    </location>
</feature>
<feature type="compositionally biased region" description="Low complexity" evidence="1">
    <location>
        <begin position="49"/>
        <end position="58"/>
    </location>
</feature>
<feature type="region of interest" description="Disordered" evidence="1">
    <location>
        <begin position="1"/>
        <end position="622"/>
    </location>
</feature>
<sequence>MSRDSHRPLNTIPNGALENGITDKDVDITVDETFPETPQQREETPPSQPTSLQTTPSSFLEESPLLTAQLPTPHQQTPLLTKSTETPSSEPLSASPNPPYISQLITPQHFPYPKYPRVLSPEETDQDSSFDESPSSSSNQLINSSPPTSEVDDSFYRCDRGDGGFEETDTKGDEGGGIDKEEASELQGMMGEDIEVTAGKENDIPLDFTDEEPPESPVNPTQQREEIQTKKRGEETNIFFGSDEAEDEGSEELSDPFVDSSSLELSVNPTTPQRSSRAKSWSGPSLELPSKVGLRKRLSQISLETPTKKGGEEEDIFDDEEASDPVTNSSPPTIPYSEKPPELSLKPASQRRFSKESGEGTTTTGEETIFFDEEFEESSDRDPFIDSSHPTQTKTIPSSEESLKLPVNPTTPQRSSRPKSWSGPSLELPSNFVSRKRLSQRSLIETPTRKREGETNISDEDEVSEVSSDLFINSSDPFLDTSPSTDTPLNSSPPEPPMEGIIIRQRFSPPTDWNIPDWEETPTKKRGEETTSFNPPMKSSPPTIPSSENSPQLPTKVTKPYSRPISRGVLSLKEPETPSKKGSEEPPISSDKEAESADPYPDFKFFEKPIDTTLPTEPGNFSSPFTRAFGRGRAWIDLSHHVYNAQGDLVSTPGWAKPSTLEQISSEPSLLEELNSSPSSPTDVRKKEVPLIRVLPKGDKEKGDTSILLQQRRQQYSDFNGGIQQRRGMGQLRLDEIRETQRKKEHEKELAAIRERQGETPGVGFTSLVDAYVAIVDTDALSTVGVIAGEESLKKMLEMENGSSMPGSPEKKGKRLKDVMTPKTPEKSGSAQGSPKKSSKGTKGSIKKTSKGTKGSPRKKTPTPPRGKYQVATGKSLMEELMGAEDDDEDYEKGEEEEEEILGTSNAPQDERLGVNRYSIEDESDDTTSPHDKIEITDKEVPETTENLDKYTASSDDETEMKGSPEARDKWSQLTETSSSDDELIIEDKSIPGVTEESDDSLTLSRRARFLELWKQQKALEITQDPRNSPTVSRRAKFHELWKEQERKNREEEERRKYEDIDSWTEVGERVYSGINFTLTLAQRTKIIMLLSKIKHYATNLNDTKPRLTRGKERKERRRREKGERERREADRMIFLGRYGDFAKTDAAQAGINRAATDSLSSNSTTEVSDPPLDAVPSNPTTQGSSYPSLSSVEEGTGTHLLPSSPSIHRPEYVHLPFFKNSRISGASQNFMPRISHEIPLITHPTPDIPNFVIKQEKLPLWIRDKRAGDRHGFLDERHYIHRIIEWIRETLLRPDNTAKFVIALRGCWKEWSGFSDEDEEIGELSKEPGPSRSEVITVINVLCNEFPEVHIDALPGNLISCHDYRDPNVIKINSQIFYTIEKGVKEGKCVSHLAWLVLHAFVHEFSHYLAEKATYRHPVTGLWNCKYFKNDEEKLGDVVEFLLFGGKATWDCKNPEVDASVLIDCWDGFWRDQKGDLQYMSIRCAGGEEMLEATPIIHRRGRKEWYAITQAPCRCQARKSTKGILPGQERLRQIIPRVEEVYDADSFYAGREVREEDRELIRTLRDGQKLVESDTAYSGKRWLRRVDYPIPLGYPEAIEGKYVLLFVEVWATLTATLFFIQPEPTFGSCSLWPTWQEWLIGSLASISGVGFLFVPLRTLMVFVGITKDTLFGM</sequence>
<feature type="compositionally biased region" description="Polar residues" evidence="1">
    <location>
        <begin position="408"/>
        <end position="423"/>
    </location>
</feature>
<accession>U4LSU8</accession>
<feature type="compositionally biased region" description="Polar residues" evidence="1">
    <location>
        <begin position="388"/>
        <end position="400"/>
    </location>
</feature>
<feature type="compositionally biased region" description="Polar residues" evidence="1">
    <location>
        <begin position="1156"/>
        <end position="1168"/>
    </location>
</feature>
<feature type="compositionally biased region" description="Basic and acidic residues" evidence="1">
    <location>
        <begin position="573"/>
        <end position="595"/>
    </location>
</feature>
<name>U4LSU8_PYROM</name>
<dbReference type="Proteomes" id="UP000018144">
    <property type="component" value="Unassembled WGS sequence"/>
</dbReference>
<keyword evidence="3" id="KW-1185">Reference proteome</keyword>
<feature type="compositionally biased region" description="Polar residues" evidence="1">
    <location>
        <begin position="545"/>
        <end position="555"/>
    </location>
</feature>
<protein>
    <submittedName>
        <fullName evidence="2">Uncharacterized protein</fullName>
    </submittedName>
</protein>
<feature type="compositionally biased region" description="Polar residues" evidence="1">
    <location>
        <begin position="613"/>
        <end position="622"/>
    </location>
</feature>
<feature type="compositionally biased region" description="Acidic residues" evidence="1">
    <location>
        <begin position="243"/>
        <end position="254"/>
    </location>
</feature>
<feature type="region of interest" description="Disordered" evidence="1">
    <location>
        <begin position="1155"/>
        <end position="1206"/>
    </location>
</feature>
<gene>
    <name evidence="2" type="ORF">PCON_08615</name>
</gene>
<feature type="region of interest" description="Disordered" evidence="1">
    <location>
        <begin position="1102"/>
        <end position="1127"/>
    </location>
</feature>
<evidence type="ECO:0000256" key="1">
    <source>
        <dbReference type="SAM" id="MobiDB-lite"/>
    </source>
</evidence>
<feature type="compositionally biased region" description="Acidic residues" evidence="1">
    <location>
        <begin position="882"/>
        <end position="901"/>
    </location>
</feature>
<feature type="compositionally biased region" description="Polar residues" evidence="1">
    <location>
        <begin position="470"/>
        <end position="490"/>
    </location>
</feature>
<feature type="compositionally biased region" description="Polar residues" evidence="1">
    <location>
        <begin position="259"/>
        <end position="283"/>
    </location>
</feature>
<feature type="compositionally biased region" description="Basic residues" evidence="1">
    <location>
        <begin position="837"/>
        <end position="861"/>
    </location>
</feature>
<dbReference type="OrthoDB" id="10293500at2759"/>
<proteinExistence type="predicted"/>
<reference evidence="2 3" key="1">
    <citation type="journal article" date="2013" name="PLoS Genet.">
        <title>The genome and development-dependent transcriptomes of Pyronema confluens: a window into fungal evolution.</title>
        <authorList>
            <person name="Traeger S."/>
            <person name="Altegoer F."/>
            <person name="Freitag M."/>
            <person name="Gabaldon T."/>
            <person name="Kempken F."/>
            <person name="Kumar A."/>
            <person name="Marcet-Houben M."/>
            <person name="Poggeler S."/>
            <person name="Stajich J.E."/>
            <person name="Nowrousian M."/>
        </authorList>
    </citation>
    <scope>NUCLEOTIDE SEQUENCE [LARGE SCALE GENOMIC DNA]</scope>
    <source>
        <strain evidence="3">CBS 100304</strain>
        <tissue evidence="2">Vegetative mycelium</tissue>
    </source>
</reference>